<gene>
    <name evidence="1" type="ORF">ZHAS_00015793</name>
</gene>
<dbReference type="Proteomes" id="UP000030765">
    <property type="component" value="Unassembled WGS sequence"/>
</dbReference>
<keyword evidence="3" id="KW-1185">Reference proteome</keyword>
<evidence type="ECO:0000313" key="1">
    <source>
        <dbReference type="EMBL" id="KFB47727.1"/>
    </source>
</evidence>
<dbReference type="EnsemblMetazoa" id="ASIC015793-RA">
    <property type="protein sequence ID" value="ASIC015793-PA"/>
    <property type="gene ID" value="ASIC015793"/>
</dbReference>
<evidence type="ECO:0000313" key="2">
    <source>
        <dbReference type="EnsemblMetazoa" id="ASIC015793-PA"/>
    </source>
</evidence>
<organism evidence="1">
    <name type="scientific">Anopheles sinensis</name>
    <name type="common">Mosquito</name>
    <dbReference type="NCBI Taxonomy" id="74873"/>
    <lineage>
        <taxon>Eukaryota</taxon>
        <taxon>Metazoa</taxon>
        <taxon>Ecdysozoa</taxon>
        <taxon>Arthropoda</taxon>
        <taxon>Hexapoda</taxon>
        <taxon>Insecta</taxon>
        <taxon>Pterygota</taxon>
        <taxon>Neoptera</taxon>
        <taxon>Endopterygota</taxon>
        <taxon>Diptera</taxon>
        <taxon>Nematocera</taxon>
        <taxon>Culicoidea</taxon>
        <taxon>Culicidae</taxon>
        <taxon>Anophelinae</taxon>
        <taxon>Anopheles</taxon>
    </lineage>
</organism>
<evidence type="ECO:0000313" key="3">
    <source>
        <dbReference type="Proteomes" id="UP000030765"/>
    </source>
</evidence>
<dbReference type="VEuPathDB" id="VectorBase:ASIC015793"/>
<dbReference type="EMBL" id="ATLV01022519">
    <property type="status" value="NOT_ANNOTATED_CDS"/>
    <property type="molecule type" value="Genomic_DNA"/>
</dbReference>
<reference evidence="1 3" key="1">
    <citation type="journal article" date="2014" name="BMC Genomics">
        <title>Genome sequence of Anopheles sinensis provides insight into genetics basis of mosquito competence for malaria parasites.</title>
        <authorList>
            <person name="Zhou D."/>
            <person name="Zhang D."/>
            <person name="Ding G."/>
            <person name="Shi L."/>
            <person name="Hou Q."/>
            <person name="Ye Y."/>
            <person name="Xu Y."/>
            <person name="Zhou H."/>
            <person name="Xiong C."/>
            <person name="Li S."/>
            <person name="Yu J."/>
            <person name="Hong S."/>
            <person name="Yu X."/>
            <person name="Zou P."/>
            <person name="Chen C."/>
            <person name="Chang X."/>
            <person name="Wang W."/>
            <person name="Lv Y."/>
            <person name="Sun Y."/>
            <person name="Ma L."/>
            <person name="Shen B."/>
            <person name="Zhu C."/>
        </authorList>
    </citation>
    <scope>NUCLEOTIDE SEQUENCE [LARGE SCALE GENOMIC DNA]</scope>
</reference>
<accession>A0A084WBY3</accession>
<protein>
    <submittedName>
        <fullName evidence="1 2">Secretion protein HlyD</fullName>
    </submittedName>
</protein>
<sequence length="83" mass="8917">MWKTRTTRPAEAGIESADGGTVFVDAFVDPVTGVGKIRTVGRSSVDSSWAAQFVGEAANRGRHSGSQIWTIRLMAHSHGETRC</sequence>
<proteinExistence type="predicted"/>
<name>A0A084WBY3_ANOSI</name>
<dbReference type="EMBL" id="KE525333">
    <property type="protein sequence ID" value="KFB47727.1"/>
    <property type="molecule type" value="Genomic_DNA"/>
</dbReference>
<reference evidence="2" key="2">
    <citation type="submission" date="2020-05" db="UniProtKB">
        <authorList>
            <consortium name="EnsemblMetazoa"/>
        </authorList>
    </citation>
    <scope>IDENTIFICATION</scope>
</reference>
<dbReference type="AlphaFoldDB" id="A0A084WBY3"/>